<dbReference type="Proteomes" id="UP000887013">
    <property type="component" value="Unassembled WGS sequence"/>
</dbReference>
<gene>
    <name evidence="1" type="ORF">NPIL_162471</name>
</gene>
<keyword evidence="2" id="KW-1185">Reference proteome</keyword>
<dbReference type="AlphaFoldDB" id="A0A8X6U014"/>
<evidence type="ECO:0000313" key="1">
    <source>
        <dbReference type="EMBL" id="GFT64373.1"/>
    </source>
</evidence>
<proteinExistence type="predicted"/>
<accession>A0A8X6U014</accession>
<reference evidence="1" key="1">
    <citation type="submission" date="2020-08" db="EMBL/GenBank/DDBJ databases">
        <title>Multicomponent nature underlies the extraordinary mechanical properties of spider dragline silk.</title>
        <authorList>
            <person name="Kono N."/>
            <person name="Nakamura H."/>
            <person name="Mori M."/>
            <person name="Yoshida Y."/>
            <person name="Ohtoshi R."/>
            <person name="Malay A.D."/>
            <person name="Moran D.A.P."/>
            <person name="Tomita M."/>
            <person name="Numata K."/>
            <person name="Arakawa K."/>
        </authorList>
    </citation>
    <scope>NUCLEOTIDE SEQUENCE</scope>
</reference>
<organism evidence="1 2">
    <name type="scientific">Nephila pilipes</name>
    <name type="common">Giant wood spider</name>
    <name type="synonym">Nephila maculata</name>
    <dbReference type="NCBI Taxonomy" id="299642"/>
    <lineage>
        <taxon>Eukaryota</taxon>
        <taxon>Metazoa</taxon>
        <taxon>Ecdysozoa</taxon>
        <taxon>Arthropoda</taxon>
        <taxon>Chelicerata</taxon>
        <taxon>Arachnida</taxon>
        <taxon>Araneae</taxon>
        <taxon>Araneomorphae</taxon>
        <taxon>Entelegynae</taxon>
        <taxon>Araneoidea</taxon>
        <taxon>Nephilidae</taxon>
        <taxon>Nephila</taxon>
    </lineage>
</organism>
<evidence type="ECO:0000313" key="2">
    <source>
        <dbReference type="Proteomes" id="UP000887013"/>
    </source>
</evidence>
<name>A0A8X6U014_NEPPI</name>
<comment type="caution">
    <text evidence="1">The sequence shown here is derived from an EMBL/GenBank/DDBJ whole genome shotgun (WGS) entry which is preliminary data.</text>
</comment>
<dbReference type="EMBL" id="BMAW01019619">
    <property type="protein sequence ID" value="GFT64373.1"/>
    <property type="molecule type" value="Genomic_DNA"/>
</dbReference>
<sequence>MTCCQRQKNKQQRLPAQQAQLACKYWQSTGQQIYIAAAAKITRLCWLAPYLQAPALRCLTTGEHVRRSAKSCCPAETLRRLKSYQQKGIPGKGIPRKVVGKTLPLLNEEWVGDKDKVL</sequence>
<protein>
    <submittedName>
        <fullName evidence="1">Uncharacterized protein</fullName>
    </submittedName>
</protein>